<dbReference type="EMBL" id="LR796139">
    <property type="protein sequence ID" value="CAB4120947.1"/>
    <property type="molecule type" value="Genomic_DNA"/>
</dbReference>
<proteinExistence type="predicted"/>
<gene>
    <name evidence="1" type="ORF">UFOVP1_48</name>
</gene>
<protein>
    <submittedName>
        <fullName evidence="1">Uncharacterized protein</fullName>
    </submittedName>
</protein>
<organism evidence="1">
    <name type="scientific">uncultured Caudovirales phage</name>
    <dbReference type="NCBI Taxonomy" id="2100421"/>
    <lineage>
        <taxon>Viruses</taxon>
        <taxon>Duplodnaviria</taxon>
        <taxon>Heunggongvirae</taxon>
        <taxon>Uroviricota</taxon>
        <taxon>Caudoviricetes</taxon>
        <taxon>Peduoviridae</taxon>
        <taxon>Maltschvirus</taxon>
        <taxon>Maltschvirus maltsch</taxon>
    </lineage>
</organism>
<sequence>MFNIKEIPQQELNEFFLQDPVLCIQGLPDHKLVDLHEKKEYIKDDISNILGVYYEEHLIFIFVYNYFTDICINVHFYLSTKHQSTAVFECIQKELREYLLEHVPKVTKIIAMTPGCCKHIQGACLKFGFTKAGHIEQAMTWRNQIEDILIYSLNLKE</sequence>
<evidence type="ECO:0000313" key="1">
    <source>
        <dbReference type="EMBL" id="CAB4120947.1"/>
    </source>
</evidence>
<reference evidence="1" key="1">
    <citation type="submission" date="2020-04" db="EMBL/GenBank/DDBJ databases">
        <authorList>
            <person name="Chiriac C."/>
            <person name="Salcher M."/>
            <person name="Ghai R."/>
            <person name="Kavagutti S V."/>
        </authorList>
    </citation>
    <scope>NUCLEOTIDE SEQUENCE</scope>
</reference>
<accession>A0A6J5KJC0</accession>
<name>A0A6J5KJC0_9CAUD</name>